<sequence length="152" mass="18159">MGKLKRKKTNIPRHKRMNRNSRLQSARHWVPKYEGKNLVYGYSKHYAVDKLCAVKELELLGFRTSEHYKRELKRAAVQKQQEAEKRKARKRKQEFMEEDLWEDSDETFAFIAGYTDGGAPFGITWEEREQSKVTEPEKNFIPIYSDNWDLPF</sequence>
<reference evidence="2 3" key="1">
    <citation type="submission" date="2015-07" db="EMBL/GenBank/DDBJ databases">
        <title>High-quality draft genome sequence of Oceanobacillus caeni HM6, a bacillus isolated from a human feces.</title>
        <authorList>
            <person name="Kumar J."/>
            <person name="Verma M.K."/>
            <person name="Pandey R."/>
            <person name="Bhambi M."/>
            <person name="Chauhan N."/>
        </authorList>
    </citation>
    <scope>NUCLEOTIDE SEQUENCE [LARGE SCALE GENOMIC DNA]</scope>
    <source>
        <strain evidence="2 3">HM6</strain>
    </source>
</reference>
<keyword evidence="3" id="KW-1185">Reference proteome</keyword>
<evidence type="ECO:0000313" key="3">
    <source>
        <dbReference type="Proteomes" id="UP000037854"/>
    </source>
</evidence>
<comment type="caution">
    <text evidence="2">The sequence shown here is derived from an EMBL/GenBank/DDBJ whole genome shotgun (WGS) entry which is preliminary data.</text>
</comment>
<keyword evidence="1" id="KW-0175">Coiled coil</keyword>
<proteinExistence type="predicted"/>
<dbReference type="EMBL" id="LGTK01000064">
    <property type="protein sequence ID" value="KPH71761.1"/>
    <property type="molecule type" value="Genomic_DNA"/>
</dbReference>
<dbReference type="RefSeq" id="WP_047184286.1">
    <property type="nucleotide sequence ID" value="NZ_JAHHXM010000022.1"/>
</dbReference>
<evidence type="ECO:0000256" key="1">
    <source>
        <dbReference type="SAM" id="Coils"/>
    </source>
</evidence>
<evidence type="ECO:0000313" key="2">
    <source>
        <dbReference type="EMBL" id="KPH71761.1"/>
    </source>
</evidence>
<organism evidence="2 3">
    <name type="scientific">Oceanobacillus caeni</name>
    <dbReference type="NCBI Taxonomy" id="405946"/>
    <lineage>
        <taxon>Bacteria</taxon>
        <taxon>Bacillati</taxon>
        <taxon>Bacillota</taxon>
        <taxon>Bacilli</taxon>
        <taxon>Bacillales</taxon>
        <taxon>Bacillaceae</taxon>
        <taxon>Oceanobacillus</taxon>
    </lineage>
</organism>
<feature type="coiled-coil region" evidence="1">
    <location>
        <begin position="69"/>
        <end position="98"/>
    </location>
</feature>
<gene>
    <name evidence="2" type="ORF">AFL42_14390</name>
</gene>
<name>A0ABR5MGL0_9BACI</name>
<dbReference type="Proteomes" id="UP000037854">
    <property type="component" value="Unassembled WGS sequence"/>
</dbReference>
<accession>A0ABR5MGL0</accession>
<protein>
    <submittedName>
        <fullName evidence="2">Uncharacterized protein</fullName>
    </submittedName>
</protein>